<dbReference type="PATRIC" id="fig|742737.3.peg.4040"/>
<gene>
    <name evidence="3" type="ORF">HMPREF9473_04055</name>
</gene>
<evidence type="ECO:0000313" key="3">
    <source>
        <dbReference type="EMBL" id="EHI57959.1"/>
    </source>
</evidence>
<dbReference type="Gene3D" id="1.25.40.10">
    <property type="entry name" value="Tetratricopeptide repeat domain"/>
    <property type="match status" value="1"/>
</dbReference>
<evidence type="ECO:0000256" key="1">
    <source>
        <dbReference type="ARBA" id="ARBA00023125"/>
    </source>
</evidence>
<name>G5IKM7_9FIRM</name>
<dbReference type="InterPro" id="IPR011990">
    <property type="entry name" value="TPR-like_helical_dom_sf"/>
</dbReference>
<dbReference type="OrthoDB" id="9812495at2"/>
<dbReference type="InterPro" id="IPR010982">
    <property type="entry name" value="Lambda_DNA-bd_dom_sf"/>
</dbReference>
<organism evidence="3 4">
    <name type="scientific">Hungatella hathewayi WAL-18680</name>
    <dbReference type="NCBI Taxonomy" id="742737"/>
    <lineage>
        <taxon>Bacteria</taxon>
        <taxon>Bacillati</taxon>
        <taxon>Bacillota</taxon>
        <taxon>Clostridia</taxon>
        <taxon>Lachnospirales</taxon>
        <taxon>Lachnospiraceae</taxon>
        <taxon>Hungatella</taxon>
    </lineage>
</organism>
<dbReference type="Proteomes" id="UP000005384">
    <property type="component" value="Unassembled WGS sequence"/>
</dbReference>
<dbReference type="HOGENOM" id="CLU_056925_1_0_9"/>
<protein>
    <recommendedName>
        <fullName evidence="2">HTH cro/C1-type domain-containing protein</fullName>
    </recommendedName>
</protein>
<dbReference type="Pfam" id="PF01381">
    <property type="entry name" value="HTH_3"/>
    <property type="match status" value="1"/>
</dbReference>
<proteinExistence type="predicted"/>
<dbReference type="EMBL" id="ADLN01000112">
    <property type="protein sequence ID" value="EHI57959.1"/>
    <property type="molecule type" value="Genomic_DNA"/>
</dbReference>
<dbReference type="PROSITE" id="PS50943">
    <property type="entry name" value="HTH_CROC1"/>
    <property type="match status" value="1"/>
</dbReference>
<accession>G5IKM7</accession>
<feature type="domain" description="HTH cro/C1-type" evidence="2">
    <location>
        <begin position="10"/>
        <end position="64"/>
    </location>
</feature>
<reference evidence="3 4" key="1">
    <citation type="submission" date="2011-08" db="EMBL/GenBank/DDBJ databases">
        <title>The Genome Sequence of Clostridium hathewayi WAL-18680.</title>
        <authorList>
            <consortium name="The Broad Institute Genome Sequencing Platform"/>
            <person name="Earl A."/>
            <person name="Ward D."/>
            <person name="Feldgarden M."/>
            <person name="Gevers D."/>
            <person name="Finegold S.M."/>
            <person name="Summanen P.H."/>
            <person name="Molitoris D.R."/>
            <person name="Song M."/>
            <person name="Daigneault M."/>
            <person name="Allen-Vercoe E."/>
            <person name="Young S.K."/>
            <person name="Zeng Q."/>
            <person name="Gargeya S."/>
            <person name="Fitzgerald M."/>
            <person name="Haas B."/>
            <person name="Abouelleil A."/>
            <person name="Alvarado L."/>
            <person name="Arachchi H.M."/>
            <person name="Berlin A."/>
            <person name="Brown A."/>
            <person name="Chapman S.B."/>
            <person name="Chen Z."/>
            <person name="Dunbar C."/>
            <person name="Freedman E."/>
            <person name="Gearin G."/>
            <person name="Gellesch M."/>
            <person name="Goldberg J."/>
            <person name="Griggs A."/>
            <person name="Gujja S."/>
            <person name="Heiman D."/>
            <person name="Howarth C."/>
            <person name="Larson L."/>
            <person name="Lui A."/>
            <person name="MacDonald P.J.P."/>
            <person name="Montmayeur A."/>
            <person name="Murphy C."/>
            <person name="Neiman D."/>
            <person name="Pearson M."/>
            <person name="Priest M."/>
            <person name="Roberts A."/>
            <person name="Saif S."/>
            <person name="Shea T."/>
            <person name="Shenoy N."/>
            <person name="Sisk P."/>
            <person name="Stolte C."/>
            <person name="Sykes S."/>
            <person name="Wortman J."/>
            <person name="Nusbaum C."/>
            <person name="Birren B."/>
        </authorList>
    </citation>
    <scope>NUCLEOTIDE SEQUENCE [LARGE SCALE GENOMIC DNA]</scope>
    <source>
        <strain evidence="3 4">WAL-18680</strain>
    </source>
</reference>
<keyword evidence="4" id="KW-1185">Reference proteome</keyword>
<dbReference type="PANTHER" id="PTHR46558">
    <property type="entry name" value="TRACRIPTIONAL REGULATORY PROTEIN-RELATED-RELATED"/>
    <property type="match status" value="1"/>
</dbReference>
<sequence length="365" mass="41491">MREIPIDRIIVNLRKARGITQGELAGVMGVSKASVSKWETGSSYPDILLLPRLASYFQVSIDELMGYSPQMTEEEMRETFAKLADEFSEGNIVPVLEECRRLARDYAACFPVLLRLALFYVNCLQGAGEEYQEEMLKEALELCLRIREQCDEVTIRKQAAGLEGACLLLLGRPEETLKLLGRDAAILPRDECTISLAYRSMGEKKKAGTVLQVSIYQHMMAVVDDLISYLYLNGDDRAVFEETWRRLQEMFETFHMKKLKPAAVLQAYMVAAGIFSKNGEEERAMELLEDYLELYHSCGDVSELHGDTFFDEVEGWLEETVMSSGLMRSQRAVQKNAVNGMLEEPEFDSLRELPGFQEILRQLKS</sequence>
<dbReference type="AlphaFoldDB" id="G5IKM7"/>
<evidence type="ECO:0000313" key="4">
    <source>
        <dbReference type="Proteomes" id="UP000005384"/>
    </source>
</evidence>
<dbReference type="RefSeq" id="WP_006782046.1">
    <property type="nucleotide sequence ID" value="NZ_CP040506.1"/>
</dbReference>
<dbReference type="SUPFAM" id="SSF47413">
    <property type="entry name" value="lambda repressor-like DNA-binding domains"/>
    <property type="match status" value="1"/>
</dbReference>
<keyword evidence="1" id="KW-0238">DNA-binding</keyword>
<dbReference type="SMART" id="SM00530">
    <property type="entry name" value="HTH_XRE"/>
    <property type="match status" value="1"/>
</dbReference>
<dbReference type="GO" id="GO:0003677">
    <property type="term" value="F:DNA binding"/>
    <property type="evidence" value="ECO:0007669"/>
    <property type="project" value="UniProtKB-KW"/>
</dbReference>
<dbReference type="Gene3D" id="1.10.260.40">
    <property type="entry name" value="lambda repressor-like DNA-binding domains"/>
    <property type="match status" value="1"/>
</dbReference>
<dbReference type="CDD" id="cd00093">
    <property type="entry name" value="HTH_XRE"/>
    <property type="match status" value="1"/>
</dbReference>
<dbReference type="PANTHER" id="PTHR46558:SF11">
    <property type="entry name" value="HTH-TYPE TRANSCRIPTIONAL REGULATOR XRE"/>
    <property type="match status" value="1"/>
</dbReference>
<dbReference type="InterPro" id="IPR001387">
    <property type="entry name" value="Cro/C1-type_HTH"/>
</dbReference>
<comment type="caution">
    <text evidence="3">The sequence shown here is derived from an EMBL/GenBank/DDBJ whole genome shotgun (WGS) entry which is preliminary data.</text>
</comment>
<evidence type="ECO:0000259" key="2">
    <source>
        <dbReference type="PROSITE" id="PS50943"/>
    </source>
</evidence>